<dbReference type="Proteomes" id="UP000613160">
    <property type="component" value="Unassembled WGS sequence"/>
</dbReference>
<accession>A0A916Y734</accession>
<dbReference type="AlphaFoldDB" id="A0A916Y734"/>
<reference evidence="4" key="2">
    <citation type="submission" date="2020-09" db="EMBL/GenBank/DDBJ databases">
        <authorList>
            <person name="Sun Q."/>
            <person name="Zhou Y."/>
        </authorList>
    </citation>
    <scope>NUCLEOTIDE SEQUENCE</scope>
    <source>
        <strain evidence="4">CGMCC 1.15493</strain>
    </source>
</reference>
<dbReference type="InterPro" id="IPR014567">
    <property type="entry name" value="UCP031900"/>
</dbReference>
<feature type="domain" description="Phytase-like" evidence="3">
    <location>
        <begin position="74"/>
        <end position="325"/>
    </location>
</feature>
<evidence type="ECO:0000259" key="3">
    <source>
        <dbReference type="Pfam" id="PF13449"/>
    </source>
</evidence>
<evidence type="ECO:0000256" key="1">
    <source>
        <dbReference type="SAM" id="MobiDB-lite"/>
    </source>
</evidence>
<evidence type="ECO:0000256" key="2">
    <source>
        <dbReference type="SAM" id="SignalP"/>
    </source>
</evidence>
<gene>
    <name evidence="4" type="ORF">GCM10011335_39680</name>
</gene>
<name>A0A916Y734_9HYPH</name>
<evidence type="ECO:0000313" key="4">
    <source>
        <dbReference type="EMBL" id="GGD32775.1"/>
    </source>
</evidence>
<evidence type="ECO:0000313" key="5">
    <source>
        <dbReference type="Proteomes" id="UP000613160"/>
    </source>
</evidence>
<feature type="region of interest" description="Disordered" evidence="1">
    <location>
        <begin position="110"/>
        <end position="133"/>
    </location>
</feature>
<keyword evidence="2" id="KW-0732">Signal</keyword>
<protein>
    <recommendedName>
        <fullName evidence="3">Phytase-like domain-containing protein</fullName>
    </recommendedName>
</protein>
<dbReference type="InterPro" id="IPR027372">
    <property type="entry name" value="Phytase-like_dom"/>
</dbReference>
<sequence length="344" mass="36741">MVETGMKRRRQAPLAAALCAGLAWLQPASAIAEQREITVAASPIASFAADAAVKRFGALGYVGGFSYSSRDGRLAGVSAIRLLHGRSRFLAVTDTGYWFSGAIRRDAEGRPTGFDETAMAPILGPDGEPRTRRKGLADAEGLAIDGDRALVSFERDHRIEAFANPDNPFDSRPSGVAQPIPLRELRGNAGIEAIAVDAGGAGREKRTVIVTEQSIDRDGNLFAAILGPAGGLFKVVREEPWSVTDSAFLPDGDLLLLERRYQGFGRIGMRLRRLGGGEIRPGALVDGPVLMEADFGQQIDNMEGLDVSVGDDGHTYIAVVSDDNGSMFQRNLYLEFVLDGPGPS</sequence>
<proteinExistence type="predicted"/>
<dbReference type="EMBL" id="BMJJ01000010">
    <property type="protein sequence ID" value="GGD32775.1"/>
    <property type="molecule type" value="Genomic_DNA"/>
</dbReference>
<feature type="signal peptide" evidence="2">
    <location>
        <begin position="1"/>
        <end position="32"/>
    </location>
</feature>
<dbReference type="Pfam" id="PF13449">
    <property type="entry name" value="Phytase-like"/>
    <property type="match status" value="1"/>
</dbReference>
<comment type="caution">
    <text evidence="4">The sequence shown here is derived from an EMBL/GenBank/DDBJ whole genome shotgun (WGS) entry which is preliminary data.</text>
</comment>
<dbReference type="PIRSF" id="PIRSF031900">
    <property type="entry name" value="UCP031900"/>
    <property type="match status" value="1"/>
</dbReference>
<keyword evidence="5" id="KW-1185">Reference proteome</keyword>
<reference evidence="4" key="1">
    <citation type="journal article" date="2014" name="Int. J. Syst. Evol. Microbiol.">
        <title>Complete genome sequence of Corynebacterium casei LMG S-19264T (=DSM 44701T), isolated from a smear-ripened cheese.</title>
        <authorList>
            <consortium name="US DOE Joint Genome Institute (JGI-PGF)"/>
            <person name="Walter F."/>
            <person name="Albersmeier A."/>
            <person name="Kalinowski J."/>
            <person name="Ruckert C."/>
        </authorList>
    </citation>
    <scope>NUCLEOTIDE SEQUENCE</scope>
    <source>
        <strain evidence="4">CGMCC 1.15493</strain>
    </source>
</reference>
<organism evidence="4 5">
    <name type="scientific">Aureimonas glaciei</name>
    <dbReference type="NCBI Taxonomy" id="1776957"/>
    <lineage>
        <taxon>Bacteria</taxon>
        <taxon>Pseudomonadati</taxon>
        <taxon>Pseudomonadota</taxon>
        <taxon>Alphaproteobacteria</taxon>
        <taxon>Hyphomicrobiales</taxon>
        <taxon>Aurantimonadaceae</taxon>
        <taxon>Aureimonas</taxon>
    </lineage>
</organism>
<feature type="chain" id="PRO_5037310924" description="Phytase-like domain-containing protein" evidence="2">
    <location>
        <begin position="33"/>
        <end position="344"/>
    </location>
</feature>